<sequence length="389" mass="42166">MTTATRPARPEVQPREDAFRGARATVDASAVQCDREGGRFGAGIIHGVSMIAMGEALGHEYWIDAETLAQVHSLAMAANEAGTKARFTHPGMSSDGMGRLLGRLHDPRIEGGRVLADLHLAKLAHDTPDGDLAEYVMSLADEDPTAAGLSIVFHHDFAAENEFRENHQEEFEITDHKGRKAMGTRFKSPDESNIENYPHVRLKSLNAADIVDEPAANAEGLFDRQSLARDADAFLSFALGLTDVKPQASALGVDPDRAQQFLERFMHTHSLSINKAGAEMADSPNPDPVTVDAPSREDFAAELNRFTERFGAANGAKWFGENKSFSEALELHCDAVQAELTAANEARTVAEEKLASLSLGETDPVETGADDGKESKKRTFAEAIRTKKS</sequence>
<keyword evidence="3" id="KW-1185">Reference proteome</keyword>
<evidence type="ECO:0000313" key="3">
    <source>
        <dbReference type="Proteomes" id="UP000318538"/>
    </source>
</evidence>
<dbReference type="OrthoDB" id="277369at2"/>
<protein>
    <submittedName>
        <fullName evidence="2">Uncharacterized protein</fullName>
    </submittedName>
</protein>
<feature type="compositionally biased region" description="Basic and acidic residues" evidence="1">
    <location>
        <begin position="370"/>
        <end position="380"/>
    </location>
</feature>
<dbReference type="EMBL" id="CP036525">
    <property type="protein sequence ID" value="QDT07799.1"/>
    <property type="molecule type" value="Genomic_DNA"/>
</dbReference>
<gene>
    <name evidence="2" type="ORF">K227x_62270</name>
</gene>
<organism evidence="2 3">
    <name type="scientific">Rubripirellula lacrimiformis</name>
    <dbReference type="NCBI Taxonomy" id="1930273"/>
    <lineage>
        <taxon>Bacteria</taxon>
        <taxon>Pseudomonadati</taxon>
        <taxon>Planctomycetota</taxon>
        <taxon>Planctomycetia</taxon>
        <taxon>Pirellulales</taxon>
        <taxon>Pirellulaceae</taxon>
        <taxon>Rubripirellula</taxon>
    </lineage>
</organism>
<accession>A0A517NL46</accession>
<proteinExistence type="predicted"/>
<reference evidence="2 3" key="1">
    <citation type="submission" date="2019-02" db="EMBL/GenBank/DDBJ databases">
        <title>Deep-cultivation of Planctomycetes and their phenomic and genomic characterization uncovers novel biology.</title>
        <authorList>
            <person name="Wiegand S."/>
            <person name="Jogler M."/>
            <person name="Boedeker C."/>
            <person name="Pinto D."/>
            <person name="Vollmers J."/>
            <person name="Rivas-Marin E."/>
            <person name="Kohn T."/>
            <person name="Peeters S.H."/>
            <person name="Heuer A."/>
            <person name="Rast P."/>
            <person name="Oberbeckmann S."/>
            <person name="Bunk B."/>
            <person name="Jeske O."/>
            <person name="Meyerdierks A."/>
            <person name="Storesund J.E."/>
            <person name="Kallscheuer N."/>
            <person name="Luecker S."/>
            <person name="Lage O.M."/>
            <person name="Pohl T."/>
            <person name="Merkel B.J."/>
            <person name="Hornburger P."/>
            <person name="Mueller R.-W."/>
            <person name="Bruemmer F."/>
            <person name="Labrenz M."/>
            <person name="Spormann A.M."/>
            <person name="Op den Camp H."/>
            <person name="Overmann J."/>
            <person name="Amann R."/>
            <person name="Jetten M.S.M."/>
            <person name="Mascher T."/>
            <person name="Medema M.H."/>
            <person name="Devos D.P."/>
            <person name="Kaster A.-K."/>
            <person name="Ovreas L."/>
            <person name="Rohde M."/>
            <person name="Galperin M.Y."/>
            <person name="Jogler C."/>
        </authorList>
    </citation>
    <scope>NUCLEOTIDE SEQUENCE [LARGE SCALE GENOMIC DNA]</scope>
    <source>
        <strain evidence="2 3">K22_7</strain>
    </source>
</reference>
<dbReference type="RefSeq" id="WP_145176244.1">
    <property type="nucleotide sequence ID" value="NZ_CP036525.1"/>
</dbReference>
<evidence type="ECO:0000256" key="1">
    <source>
        <dbReference type="SAM" id="MobiDB-lite"/>
    </source>
</evidence>
<dbReference type="Proteomes" id="UP000318538">
    <property type="component" value="Chromosome"/>
</dbReference>
<feature type="region of interest" description="Disordered" evidence="1">
    <location>
        <begin position="354"/>
        <end position="389"/>
    </location>
</feature>
<evidence type="ECO:0000313" key="2">
    <source>
        <dbReference type="EMBL" id="QDT07799.1"/>
    </source>
</evidence>
<feature type="compositionally biased region" description="Basic and acidic residues" evidence="1">
    <location>
        <begin position="8"/>
        <end position="20"/>
    </location>
</feature>
<dbReference type="KEGG" id="rlc:K227x_62270"/>
<name>A0A517NL46_9BACT</name>
<dbReference type="AlphaFoldDB" id="A0A517NL46"/>
<feature type="region of interest" description="Disordered" evidence="1">
    <location>
        <begin position="1"/>
        <end position="20"/>
    </location>
</feature>